<evidence type="ECO:0000313" key="2">
    <source>
        <dbReference type="Proteomes" id="UP001290455"/>
    </source>
</evidence>
<reference evidence="1 2" key="1">
    <citation type="submission" date="2023-11" db="EMBL/GenBank/DDBJ databases">
        <title>Bacillus jintuensis, isolated from a mudflat on the Beibu Gulf coast.</title>
        <authorList>
            <person name="Li M."/>
        </authorList>
    </citation>
    <scope>NUCLEOTIDE SEQUENCE [LARGE SCALE GENOMIC DNA]</scope>
    <source>
        <strain evidence="1 2">31A1R</strain>
    </source>
</reference>
<accession>A0ABU5IZX6</accession>
<sequence>MMILYKNGLDFPYEGFIQHAIEAHFDMGGFIMEHLPHTDYAGVHTETGERWRIEAKGLTSAVGLDFRTGLGQLIQRMDEPEARYGIAIPNIPAYLKQVNQIKPWVREKFGLFILIVSEDGEVQYVYPNQPIYMEEC</sequence>
<gene>
    <name evidence="1" type="ORF">SM124_13160</name>
</gene>
<dbReference type="Proteomes" id="UP001290455">
    <property type="component" value="Unassembled WGS sequence"/>
</dbReference>
<keyword evidence="2" id="KW-1185">Reference proteome</keyword>
<proteinExistence type="predicted"/>
<dbReference type="EMBL" id="JAXOFX010000008">
    <property type="protein sequence ID" value="MDZ5472681.1"/>
    <property type="molecule type" value="Genomic_DNA"/>
</dbReference>
<evidence type="ECO:0008006" key="3">
    <source>
        <dbReference type="Google" id="ProtNLM"/>
    </source>
</evidence>
<organism evidence="1 2">
    <name type="scientific">Robertmurraya mangrovi</name>
    <dbReference type="NCBI Taxonomy" id="3098077"/>
    <lineage>
        <taxon>Bacteria</taxon>
        <taxon>Bacillati</taxon>
        <taxon>Bacillota</taxon>
        <taxon>Bacilli</taxon>
        <taxon>Bacillales</taxon>
        <taxon>Bacillaceae</taxon>
        <taxon>Robertmurraya</taxon>
    </lineage>
</organism>
<comment type="caution">
    <text evidence="1">The sequence shown here is derived from an EMBL/GenBank/DDBJ whole genome shotgun (WGS) entry which is preliminary data.</text>
</comment>
<protein>
    <recommendedName>
        <fullName evidence="3">tRNA nuclease CdiA C-terminal domain-containing protein</fullName>
    </recommendedName>
</protein>
<name>A0ABU5IZX6_9BACI</name>
<evidence type="ECO:0000313" key="1">
    <source>
        <dbReference type="EMBL" id="MDZ5472681.1"/>
    </source>
</evidence>